<organism evidence="3 4">
    <name type="scientific">Polyplosphaeria fusca</name>
    <dbReference type="NCBI Taxonomy" id="682080"/>
    <lineage>
        <taxon>Eukaryota</taxon>
        <taxon>Fungi</taxon>
        <taxon>Dikarya</taxon>
        <taxon>Ascomycota</taxon>
        <taxon>Pezizomycotina</taxon>
        <taxon>Dothideomycetes</taxon>
        <taxon>Pleosporomycetidae</taxon>
        <taxon>Pleosporales</taxon>
        <taxon>Tetraplosphaeriaceae</taxon>
        <taxon>Polyplosphaeria</taxon>
    </lineage>
</organism>
<reference evidence="3" key="1">
    <citation type="journal article" date="2020" name="Stud. Mycol.">
        <title>101 Dothideomycetes genomes: a test case for predicting lifestyles and emergence of pathogens.</title>
        <authorList>
            <person name="Haridas S."/>
            <person name="Albert R."/>
            <person name="Binder M."/>
            <person name="Bloem J."/>
            <person name="Labutti K."/>
            <person name="Salamov A."/>
            <person name="Andreopoulos B."/>
            <person name="Baker S."/>
            <person name="Barry K."/>
            <person name="Bills G."/>
            <person name="Bluhm B."/>
            <person name="Cannon C."/>
            <person name="Castanera R."/>
            <person name="Culley D."/>
            <person name="Daum C."/>
            <person name="Ezra D."/>
            <person name="Gonzalez J."/>
            <person name="Henrissat B."/>
            <person name="Kuo A."/>
            <person name="Liang C."/>
            <person name="Lipzen A."/>
            <person name="Lutzoni F."/>
            <person name="Magnuson J."/>
            <person name="Mondo S."/>
            <person name="Nolan M."/>
            <person name="Ohm R."/>
            <person name="Pangilinan J."/>
            <person name="Park H.-J."/>
            <person name="Ramirez L."/>
            <person name="Alfaro M."/>
            <person name="Sun H."/>
            <person name="Tritt A."/>
            <person name="Yoshinaga Y."/>
            <person name="Zwiers L.-H."/>
            <person name="Turgeon B."/>
            <person name="Goodwin S."/>
            <person name="Spatafora J."/>
            <person name="Crous P."/>
            <person name="Grigoriev I."/>
        </authorList>
    </citation>
    <scope>NUCLEOTIDE SEQUENCE</scope>
    <source>
        <strain evidence="3">CBS 125425</strain>
    </source>
</reference>
<dbReference type="OrthoDB" id="10042665at2759"/>
<dbReference type="Proteomes" id="UP000799444">
    <property type="component" value="Unassembled WGS sequence"/>
</dbReference>
<evidence type="ECO:0000256" key="1">
    <source>
        <dbReference type="SAM" id="MobiDB-lite"/>
    </source>
</evidence>
<dbReference type="EMBL" id="ML996155">
    <property type="protein sequence ID" value="KAF2733832.1"/>
    <property type="molecule type" value="Genomic_DNA"/>
</dbReference>
<evidence type="ECO:0000313" key="3">
    <source>
        <dbReference type="EMBL" id="KAF2733832.1"/>
    </source>
</evidence>
<proteinExistence type="predicted"/>
<dbReference type="PANTHER" id="PTHR46411:SF2">
    <property type="entry name" value="AAA+ ATPASE DOMAIN-CONTAINING PROTEIN"/>
    <property type="match status" value="1"/>
</dbReference>
<feature type="region of interest" description="Disordered" evidence="1">
    <location>
        <begin position="120"/>
        <end position="179"/>
    </location>
</feature>
<accession>A0A9P4QU51</accession>
<keyword evidence="4" id="KW-1185">Reference proteome</keyword>
<sequence>MAAKRGSQDKMENHLEEFRKALKSAEEWQRSLEKLVDDPESSSKEQVEELEDTVGAAAQMLFDFQDYLSQWTVGGDVHSDSPTYQSIPELRTVPWKTLSNLRSPDKVHYAVEYSLYQPTETDLDPNEERASKSRTNRRSHKARAEVKEPQQNCETSVETEETDSPPSKTRQGPRELPERVRINSQRLAIFLDYNVHDRTLAWSSYERTPLCFLRPYKFLVSKNEQIRSELKDMERIRSDRRPGTEEEYNEELKRTLPEDEIPPHEVKLDAVPVVQLTALIKDLRCLVKFMDEFVQPSIERIWSRTDHVFFSDLWYLYPAGSLIYVKNKKVPQKIWKVIQRTSGRRYMTPPIDDHYDHSAPWFLKFTPFVIDCFHIDYDGSRYVRTYETLRIEHFEGFQPVTSLLVLPLQAAEEEGLVDRKVLIARGQDFVKCTRASHREYVGRNQILRPNGLKLNQKMKTCQIKQPDSRSG</sequence>
<protein>
    <recommendedName>
        <fullName evidence="2">DUF7025 domain-containing protein</fullName>
    </recommendedName>
</protein>
<evidence type="ECO:0000259" key="2">
    <source>
        <dbReference type="Pfam" id="PF22942"/>
    </source>
</evidence>
<dbReference type="AlphaFoldDB" id="A0A9P4QU51"/>
<feature type="domain" description="DUF7025" evidence="2">
    <location>
        <begin position="305"/>
        <end position="410"/>
    </location>
</feature>
<evidence type="ECO:0000313" key="4">
    <source>
        <dbReference type="Proteomes" id="UP000799444"/>
    </source>
</evidence>
<dbReference type="PANTHER" id="PTHR46411">
    <property type="entry name" value="FAMILY ATPASE, PUTATIVE-RELATED"/>
    <property type="match status" value="1"/>
</dbReference>
<gene>
    <name evidence="3" type="ORF">EJ04DRAFT_604115</name>
</gene>
<feature type="compositionally biased region" description="Basic residues" evidence="1">
    <location>
        <begin position="132"/>
        <end position="141"/>
    </location>
</feature>
<dbReference type="InterPro" id="IPR054289">
    <property type="entry name" value="DUF7025"/>
</dbReference>
<comment type="caution">
    <text evidence="3">The sequence shown here is derived from an EMBL/GenBank/DDBJ whole genome shotgun (WGS) entry which is preliminary data.</text>
</comment>
<name>A0A9P4QU51_9PLEO</name>
<dbReference type="Pfam" id="PF22942">
    <property type="entry name" value="DUF7025"/>
    <property type="match status" value="1"/>
</dbReference>